<name>A0A1G6XTH8_9ACTN</name>
<keyword evidence="2" id="KW-1185">Reference proteome</keyword>
<organism evidence="1 2">
    <name type="scientific">Streptomyces prasinopilosus</name>
    <dbReference type="NCBI Taxonomy" id="67344"/>
    <lineage>
        <taxon>Bacteria</taxon>
        <taxon>Bacillati</taxon>
        <taxon>Actinomycetota</taxon>
        <taxon>Actinomycetes</taxon>
        <taxon>Kitasatosporales</taxon>
        <taxon>Streptomycetaceae</taxon>
        <taxon>Streptomyces</taxon>
    </lineage>
</organism>
<dbReference type="Proteomes" id="UP000182100">
    <property type="component" value="Unassembled WGS sequence"/>
</dbReference>
<evidence type="ECO:0000313" key="2">
    <source>
        <dbReference type="Proteomes" id="UP000182100"/>
    </source>
</evidence>
<reference evidence="2" key="1">
    <citation type="submission" date="2016-10" db="EMBL/GenBank/DDBJ databases">
        <authorList>
            <person name="Varghese N."/>
            <person name="Submissions S."/>
        </authorList>
    </citation>
    <scope>NUCLEOTIDE SEQUENCE [LARGE SCALE GENOMIC DNA]</scope>
    <source>
        <strain evidence="2">CGMCC 4.3504</strain>
    </source>
</reference>
<dbReference type="PANTHER" id="PTHR30007">
    <property type="entry name" value="PHP DOMAIN PROTEIN"/>
    <property type="match status" value="1"/>
</dbReference>
<evidence type="ECO:0000313" key="1">
    <source>
        <dbReference type="EMBL" id="SDD81504.1"/>
    </source>
</evidence>
<dbReference type="STRING" id="67344.SAMN05216505_11274"/>
<gene>
    <name evidence="1" type="ORF">SAMN05216505_11274</name>
</gene>
<dbReference type="EMBL" id="FMZK01000012">
    <property type="protein sequence ID" value="SDD81504.1"/>
    <property type="molecule type" value="Genomic_DNA"/>
</dbReference>
<proteinExistence type="predicted"/>
<accession>A0A1G6XTH8</accession>
<dbReference type="AlphaFoldDB" id="A0A1G6XTH8"/>
<dbReference type="PANTHER" id="PTHR30007:SF1">
    <property type="entry name" value="BLR1914 PROTEIN"/>
    <property type="match status" value="1"/>
</dbReference>
<sequence length="81" mass="9784">MPTKDYAYDHLRRWLYKRGIPHRIARKGIESSQRLGRHRWVVERTVSRLTGCRRLHRRYERKADHFPGIAAALISHRRLPT</sequence>
<protein>
    <submittedName>
        <fullName evidence="1">Transposase DDE domain-containing protein</fullName>
    </submittedName>
</protein>